<dbReference type="EnsemblPlants" id="AET2Gv20227100.4">
    <property type="protein sequence ID" value="AET2Gv20227100.4"/>
    <property type="gene ID" value="AET2Gv20227100"/>
</dbReference>
<sequence length="211" mass="24141">SQQRRARSTLPSRPYRRPIKPQAQMAQTAAVTPAPAPPPATRPKLSGGLEPLDARIKELTSSQGELLARIQKLKQDVQKWRSNVEAQVKTCHNELVEVKEGLASEVQHLKSVCPLSVDLFTAFGALCILETFQAHIVLFVASRTSRKSDLLSRKRRQARKRSKPGRHKTRYSRLMMNRPSNKLRCKHEICGPRFKQNLWMFNLLLWTTQKK</sequence>
<proteinExistence type="predicted"/>
<dbReference type="Gramene" id="AET2Gv20227100.4">
    <property type="protein sequence ID" value="AET2Gv20227100.4"/>
    <property type="gene ID" value="AET2Gv20227100"/>
</dbReference>
<dbReference type="PANTHER" id="PTHR34681">
    <property type="entry name" value="UVEAL AUTOANTIGEN WITH COILED-COIL/ANKYRIN"/>
    <property type="match status" value="1"/>
</dbReference>
<organism evidence="3 4">
    <name type="scientific">Aegilops tauschii subsp. strangulata</name>
    <name type="common">Goatgrass</name>
    <dbReference type="NCBI Taxonomy" id="200361"/>
    <lineage>
        <taxon>Eukaryota</taxon>
        <taxon>Viridiplantae</taxon>
        <taxon>Streptophyta</taxon>
        <taxon>Embryophyta</taxon>
        <taxon>Tracheophyta</taxon>
        <taxon>Spermatophyta</taxon>
        <taxon>Magnoliopsida</taxon>
        <taxon>Liliopsida</taxon>
        <taxon>Poales</taxon>
        <taxon>Poaceae</taxon>
        <taxon>BOP clade</taxon>
        <taxon>Pooideae</taxon>
        <taxon>Triticodae</taxon>
        <taxon>Triticeae</taxon>
        <taxon>Triticinae</taxon>
        <taxon>Aegilops</taxon>
    </lineage>
</organism>
<feature type="region of interest" description="Disordered" evidence="2">
    <location>
        <begin position="150"/>
        <end position="169"/>
    </location>
</feature>
<dbReference type="STRING" id="200361.A0A453AQX3"/>
<reference evidence="3" key="3">
    <citation type="journal article" date="2017" name="Nature">
        <title>Genome sequence of the progenitor of the wheat D genome Aegilops tauschii.</title>
        <authorList>
            <person name="Luo M.C."/>
            <person name="Gu Y.Q."/>
            <person name="Puiu D."/>
            <person name="Wang H."/>
            <person name="Twardziok S.O."/>
            <person name="Deal K.R."/>
            <person name="Huo N."/>
            <person name="Zhu T."/>
            <person name="Wang L."/>
            <person name="Wang Y."/>
            <person name="McGuire P.E."/>
            <person name="Liu S."/>
            <person name="Long H."/>
            <person name="Ramasamy R.K."/>
            <person name="Rodriguez J.C."/>
            <person name="Van S.L."/>
            <person name="Yuan L."/>
            <person name="Wang Z."/>
            <person name="Xia Z."/>
            <person name="Xiao L."/>
            <person name="Anderson O.D."/>
            <person name="Ouyang S."/>
            <person name="Liang Y."/>
            <person name="Zimin A.V."/>
            <person name="Pertea G."/>
            <person name="Qi P."/>
            <person name="Bennetzen J.L."/>
            <person name="Dai X."/>
            <person name="Dawson M.W."/>
            <person name="Muller H.G."/>
            <person name="Kugler K."/>
            <person name="Rivarola-Duarte L."/>
            <person name="Spannagl M."/>
            <person name="Mayer K.F.X."/>
            <person name="Lu F.H."/>
            <person name="Bevan M.W."/>
            <person name="Leroy P."/>
            <person name="Li P."/>
            <person name="You F.M."/>
            <person name="Sun Q."/>
            <person name="Liu Z."/>
            <person name="Lyons E."/>
            <person name="Wicker T."/>
            <person name="Salzberg S.L."/>
            <person name="Devos K.M."/>
            <person name="Dvorak J."/>
        </authorList>
    </citation>
    <scope>NUCLEOTIDE SEQUENCE [LARGE SCALE GENOMIC DNA]</scope>
    <source>
        <strain evidence="3">cv. AL8/78</strain>
    </source>
</reference>
<feature type="compositionally biased region" description="Low complexity" evidence="2">
    <location>
        <begin position="21"/>
        <end position="33"/>
    </location>
</feature>
<keyword evidence="4" id="KW-1185">Reference proteome</keyword>
<dbReference type="PANTHER" id="PTHR34681:SF1">
    <property type="entry name" value="OS07G0671100 PROTEIN"/>
    <property type="match status" value="1"/>
</dbReference>
<feature type="coiled-coil region" evidence="1">
    <location>
        <begin position="56"/>
        <end position="90"/>
    </location>
</feature>
<reference evidence="4" key="1">
    <citation type="journal article" date="2014" name="Science">
        <title>Ancient hybridizations among the ancestral genomes of bread wheat.</title>
        <authorList>
            <consortium name="International Wheat Genome Sequencing Consortium,"/>
            <person name="Marcussen T."/>
            <person name="Sandve S.R."/>
            <person name="Heier L."/>
            <person name="Spannagl M."/>
            <person name="Pfeifer M."/>
            <person name="Jakobsen K.S."/>
            <person name="Wulff B.B."/>
            <person name="Steuernagel B."/>
            <person name="Mayer K.F."/>
            <person name="Olsen O.A."/>
        </authorList>
    </citation>
    <scope>NUCLEOTIDE SEQUENCE [LARGE SCALE GENOMIC DNA]</scope>
    <source>
        <strain evidence="4">cv. AL8/78</strain>
    </source>
</reference>
<dbReference type="Proteomes" id="UP000015105">
    <property type="component" value="Chromosome 2D"/>
</dbReference>
<name>A0A453AQX3_AEGTS</name>
<feature type="region of interest" description="Disordered" evidence="2">
    <location>
        <begin position="1"/>
        <end position="48"/>
    </location>
</feature>
<evidence type="ECO:0000256" key="2">
    <source>
        <dbReference type="SAM" id="MobiDB-lite"/>
    </source>
</evidence>
<accession>A0A453AQX3</accession>
<protein>
    <submittedName>
        <fullName evidence="3">Uncharacterized protein</fullName>
    </submittedName>
</protein>
<keyword evidence="1" id="KW-0175">Coiled coil</keyword>
<reference evidence="3" key="4">
    <citation type="submission" date="2019-03" db="UniProtKB">
        <authorList>
            <consortium name="EnsemblPlants"/>
        </authorList>
    </citation>
    <scope>IDENTIFICATION</scope>
</reference>
<feature type="compositionally biased region" description="Basic residues" evidence="2">
    <location>
        <begin position="153"/>
        <end position="169"/>
    </location>
</feature>
<reference evidence="4" key="2">
    <citation type="journal article" date="2017" name="Nat. Plants">
        <title>The Aegilops tauschii genome reveals multiple impacts of transposons.</title>
        <authorList>
            <person name="Zhao G."/>
            <person name="Zou C."/>
            <person name="Li K."/>
            <person name="Wang K."/>
            <person name="Li T."/>
            <person name="Gao L."/>
            <person name="Zhang X."/>
            <person name="Wang H."/>
            <person name="Yang Z."/>
            <person name="Liu X."/>
            <person name="Jiang W."/>
            <person name="Mao L."/>
            <person name="Kong X."/>
            <person name="Jiao Y."/>
            <person name="Jia J."/>
        </authorList>
    </citation>
    <scope>NUCLEOTIDE SEQUENCE [LARGE SCALE GENOMIC DNA]</scope>
    <source>
        <strain evidence="4">cv. AL8/78</strain>
    </source>
</reference>
<evidence type="ECO:0000313" key="4">
    <source>
        <dbReference type="Proteomes" id="UP000015105"/>
    </source>
</evidence>
<dbReference type="AlphaFoldDB" id="A0A453AQX3"/>
<evidence type="ECO:0000313" key="3">
    <source>
        <dbReference type="EnsemblPlants" id="AET2Gv20227100.4"/>
    </source>
</evidence>
<reference evidence="3" key="5">
    <citation type="journal article" date="2021" name="G3 (Bethesda)">
        <title>Aegilops tauschii genome assembly Aet v5.0 features greater sequence contiguity and improved annotation.</title>
        <authorList>
            <person name="Wang L."/>
            <person name="Zhu T."/>
            <person name="Rodriguez J.C."/>
            <person name="Deal K.R."/>
            <person name="Dubcovsky J."/>
            <person name="McGuire P.E."/>
            <person name="Lux T."/>
            <person name="Spannagl M."/>
            <person name="Mayer K.F.X."/>
            <person name="Baldrich P."/>
            <person name="Meyers B.C."/>
            <person name="Huo N."/>
            <person name="Gu Y.Q."/>
            <person name="Zhou H."/>
            <person name="Devos K.M."/>
            <person name="Bennetzen J.L."/>
            <person name="Unver T."/>
            <person name="Budak H."/>
            <person name="Gulick P.J."/>
            <person name="Galiba G."/>
            <person name="Kalapos B."/>
            <person name="Nelson D.R."/>
            <person name="Li P."/>
            <person name="You F.M."/>
            <person name="Luo M.C."/>
            <person name="Dvorak J."/>
        </authorList>
    </citation>
    <scope>NUCLEOTIDE SEQUENCE [LARGE SCALE GENOMIC DNA]</scope>
    <source>
        <strain evidence="3">cv. AL8/78</strain>
    </source>
</reference>
<evidence type="ECO:0000256" key="1">
    <source>
        <dbReference type="SAM" id="Coils"/>
    </source>
</evidence>